<evidence type="ECO:0000256" key="1">
    <source>
        <dbReference type="SAM" id="MobiDB-lite"/>
    </source>
</evidence>
<reference evidence="2" key="1">
    <citation type="submission" date="2023-05" db="EMBL/GenBank/DDBJ databases">
        <authorList>
            <person name="Huff M."/>
        </authorList>
    </citation>
    <scope>NUCLEOTIDE SEQUENCE</scope>
</reference>
<dbReference type="EMBL" id="OU503052">
    <property type="protein sequence ID" value="CAI9779710.1"/>
    <property type="molecule type" value="Genomic_DNA"/>
</dbReference>
<evidence type="ECO:0000313" key="3">
    <source>
        <dbReference type="Proteomes" id="UP000834106"/>
    </source>
</evidence>
<evidence type="ECO:0000313" key="2">
    <source>
        <dbReference type="EMBL" id="CAI9779710.1"/>
    </source>
</evidence>
<gene>
    <name evidence="2" type="ORF">FPE_LOCUS27140</name>
</gene>
<keyword evidence="3" id="KW-1185">Reference proteome</keyword>
<proteinExistence type="predicted"/>
<protein>
    <submittedName>
        <fullName evidence="2">Uncharacterized protein</fullName>
    </submittedName>
</protein>
<dbReference type="AlphaFoldDB" id="A0AAD2E9P2"/>
<feature type="compositionally biased region" description="Basic and acidic residues" evidence="1">
    <location>
        <begin position="83"/>
        <end position="94"/>
    </location>
</feature>
<organism evidence="2 3">
    <name type="scientific">Fraxinus pennsylvanica</name>
    <dbReference type="NCBI Taxonomy" id="56036"/>
    <lineage>
        <taxon>Eukaryota</taxon>
        <taxon>Viridiplantae</taxon>
        <taxon>Streptophyta</taxon>
        <taxon>Embryophyta</taxon>
        <taxon>Tracheophyta</taxon>
        <taxon>Spermatophyta</taxon>
        <taxon>Magnoliopsida</taxon>
        <taxon>eudicotyledons</taxon>
        <taxon>Gunneridae</taxon>
        <taxon>Pentapetalae</taxon>
        <taxon>asterids</taxon>
        <taxon>lamiids</taxon>
        <taxon>Lamiales</taxon>
        <taxon>Oleaceae</taxon>
        <taxon>Oleeae</taxon>
        <taxon>Fraxinus</taxon>
    </lineage>
</organism>
<name>A0AAD2E9P2_9LAMI</name>
<accession>A0AAD2E9P2</accession>
<sequence length="253" mass="28686">MDLKGGERSYEGAKAGLMEPKRWSATLQCVRQSYLRNAASSQQPGNYGSTIGKFCQHYESSSLGRRKERQGNSVNGTPPPTGGEERDGEMERNSRFLLQNFNPRRRVKRRPPTPDAVRRSPALCQLTRPFTVLQHHTKKIGKIKEKCLLCRQPCLLNSQTMLFDFIANACGVLNILARSNTIQNFLLIWLDSSSKSICMRLIRRKFKSSRMMQQGDSSITCYMNLRQCLDANSAKALNSDLGYQSTRSSECMF</sequence>
<feature type="region of interest" description="Disordered" evidence="1">
    <location>
        <begin position="62"/>
        <end position="118"/>
    </location>
</feature>
<dbReference type="Proteomes" id="UP000834106">
    <property type="component" value="Chromosome 17"/>
</dbReference>